<dbReference type="InterPro" id="IPR002826">
    <property type="entry name" value="MptE-like"/>
</dbReference>
<evidence type="ECO:0000313" key="3">
    <source>
        <dbReference type="Proteomes" id="UP001623041"/>
    </source>
</evidence>
<dbReference type="Pfam" id="PF01973">
    <property type="entry name" value="MptE-like"/>
    <property type="match status" value="1"/>
</dbReference>
<evidence type="ECO:0000313" key="2">
    <source>
        <dbReference type="EMBL" id="MFK9089940.1"/>
    </source>
</evidence>
<protein>
    <submittedName>
        <fullName evidence="2">6-hydroxymethylpterin diphosphokinase MptE-like protein</fullName>
    </submittedName>
</protein>
<gene>
    <name evidence="2" type="ORF">ACJEBI_00400</name>
</gene>
<comment type="caution">
    <text evidence="2">The sequence shown here is derived from an EMBL/GenBank/DDBJ whole genome shotgun (WGS) entry which is preliminary data.</text>
</comment>
<dbReference type="Proteomes" id="UP001623041">
    <property type="component" value="Unassembled WGS sequence"/>
</dbReference>
<dbReference type="EMBL" id="JBJHQH010000001">
    <property type="protein sequence ID" value="MFK9089940.1"/>
    <property type="molecule type" value="Genomic_DNA"/>
</dbReference>
<accession>A0ABW8RCE2</accession>
<keyword evidence="3" id="KW-1185">Reference proteome</keyword>
<name>A0ABW8RCE2_9BACI</name>
<dbReference type="RefSeq" id="WP_406578663.1">
    <property type="nucleotide sequence ID" value="NZ_JBJHQH010000001.1"/>
</dbReference>
<dbReference type="Gene3D" id="3.90.1480.10">
    <property type="entry name" value="Alpha-2,3-sialyltransferase"/>
    <property type="match status" value="1"/>
</dbReference>
<reference evidence="2 3" key="1">
    <citation type="submission" date="2024-11" db="EMBL/GenBank/DDBJ databases">
        <authorList>
            <person name="Lucas J.A."/>
        </authorList>
    </citation>
    <scope>NUCLEOTIDE SEQUENCE [LARGE SCALE GENOMIC DNA]</scope>
    <source>
        <strain evidence="2 3">Z 5.4</strain>
    </source>
</reference>
<evidence type="ECO:0000259" key="1">
    <source>
        <dbReference type="Pfam" id="PF01973"/>
    </source>
</evidence>
<organism evidence="2 3">
    <name type="scientific">Bacillus salipaludis</name>
    <dbReference type="NCBI Taxonomy" id="2547811"/>
    <lineage>
        <taxon>Bacteria</taxon>
        <taxon>Bacillati</taxon>
        <taxon>Bacillota</taxon>
        <taxon>Bacilli</taxon>
        <taxon>Bacillales</taxon>
        <taxon>Bacillaceae</taxon>
        <taxon>Bacillus</taxon>
    </lineage>
</organism>
<proteinExistence type="predicted"/>
<feature type="domain" description="6-hydroxymethylpterin diphosphokinase MptE-like" evidence="1">
    <location>
        <begin position="60"/>
        <end position="216"/>
    </location>
</feature>
<sequence length="294" mass="34501">MTIKKILKGNRFTNFIIKHIRKVQYEIIPNNIPYVISSIKFNTKKLLRVMRFDRKSHYERLKTLKNKHKGERCFIVATGPSLTIEDLEKLRNEVTFSMNSICLAFNETDWRPTYYGIQDIGVFNKFEQDIKNLDVDCKFIADVISKHINISDDYFIYPLNLLNHSVFHQKYNTKFSKDVFAEVFDGYTITYSLIQIAVYMGFEEIYLLGTDCNYSSNMNHHFKNYDHVDPSFLLAGDRMISAYKEARKYADCNKIKIYNATRGGMLEVFERVDFDVLISERNEDLEQPSISASV</sequence>